<dbReference type="AlphaFoldDB" id="A0A2U0UB62"/>
<reference evidence="1 2" key="1">
    <citation type="submission" date="2018-05" db="EMBL/GenBank/DDBJ databases">
        <title>Genomic Encyclopedia of Type Strains, Phase IV (KMG-IV): sequencing the most valuable type-strain genomes for metagenomic binning, comparative biology and taxonomic classification.</title>
        <authorList>
            <person name="Goeker M."/>
        </authorList>
    </citation>
    <scope>NUCLEOTIDE SEQUENCE [LARGE SCALE GENOMIC DNA]</scope>
    <source>
        <strain evidence="1 2">DSM 100333</strain>
    </source>
</reference>
<keyword evidence="2" id="KW-1185">Reference proteome</keyword>
<organism evidence="1 2">
    <name type="scientific">Hallella colorans</name>
    <dbReference type="NCBI Taxonomy" id="1703337"/>
    <lineage>
        <taxon>Bacteria</taxon>
        <taxon>Pseudomonadati</taxon>
        <taxon>Bacteroidota</taxon>
        <taxon>Bacteroidia</taxon>
        <taxon>Bacteroidales</taxon>
        <taxon>Prevotellaceae</taxon>
        <taxon>Hallella</taxon>
    </lineage>
</organism>
<name>A0A2U0UB62_9BACT</name>
<dbReference type="EMBL" id="QENY01000008">
    <property type="protein sequence ID" value="PVX54859.1"/>
    <property type="molecule type" value="Genomic_DNA"/>
</dbReference>
<dbReference type="Proteomes" id="UP000245870">
    <property type="component" value="Unassembled WGS sequence"/>
</dbReference>
<sequence>MCYQKQHGANMMGAPGIKILTKNGPANILRIYEANDLWQA</sequence>
<comment type="caution">
    <text evidence="1">The sequence shown here is derived from an EMBL/GenBank/DDBJ whole genome shotgun (WGS) entry which is preliminary data.</text>
</comment>
<accession>A0A2U0UB62</accession>
<evidence type="ECO:0000313" key="1">
    <source>
        <dbReference type="EMBL" id="PVX54859.1"/>
    </source>
</evidence>
<evidence type="ECO:0000313" key="2">
    <source>
        <dbReference type="Proteomes" id="UP000245870"/>
    </source>
</evidence>
<protein>
    <submittedName>
        <fullName evidence="1">Uncharacterized protein</fullName>
    </submittedName>
</protein>
<gene>
    <name evidence="1" type="ORF">C7379_10888</name>
</gene>
<proteinExistence type="predicted"/>